<dbReference type="GO" id="GO:0005634">
    <property type="term" value="C:nucleus"/>
    <property type="evidence" value="ECO:0007669"/>
    <property type="project" value="UniProtKB-SubCell"/>
</dbReference>
<evidence type="ECO:0000256" key="3">
    <source>
        <dbReference type="ARBA" id="ARBA00023125"/>
    </source>
</evidence>
<gene>
    <name evidence="8" type="ORF">KIW84_030376</name>
</gene>
<evidence type="ECO:0000256" key="6">
    <source>
        <dbReference type="SAM" id="MobiDB-lite"/>
    </source>
</evidence>
<dbReference type="GO" id="GO:0003677">
    <property type="term" value="F:DNA binding"/>
    <property type="evidence" value="ECO:0007669"/>
    <property type="project" value="UniProtKB-KW"/>
</dbReference>
<proteinExistence type="predicted"/>
<evidence type="ECO:0000313" key="9">
    <source>
        <dbReference type="Proteomes" id="UP001058974"/>
    </source>
</evidence>
<feature type="compositionally biased region" description="Low complexity" evidence="6">
    <location>
        <begin position="327"/>
        <end position="340"/>
    </location>
</feature>
<dbReference type="AlphaFoldDB" id="A0A9D5ATU6"/>
<comment type="subcellular location">
    <subcellularLocation>
        <location evidence="1">Nucleus</location>
    </subcellularLocation>
</comment>
<keyword evidence="3" id="KW-0238">DNA-binding</keyword>
<organism evidence="8 9">
    <name type="scientific">Pisum sativum</name>
    <name type="common">Garden pea</name>
    <name type="synonym">Lathyrus oleraceus</name>
    <dbReference type="NCBI Taxonomy" id="3888"/>
    <lineage>
        <taxon>Eukaryota</taxon>
        <taxon>Viridiplantae</taxon>
        <taxon>Streptophyta</taxon>
        <taxon>Embryophyta</taxon>
        <taxon>Tracheophyta</taxon>
        <taxon>Spermatophyta</taxon>
        <taxon>Magnoliopsida</taxon>
        <taxon>eudicotyledons</taxon>
        <taxon>Gunneridae</taxon>
        <taxon>Pentapetalae</taxon>
        <taxon>rosids</taxon>
        <taxon>fabids</taxon>
        <taxon>Fabales</taxon>
        <taxon>Fabaceae</taxon>
        <taxon>Papilionoideae</taxon>
        <taxon>50 kb inversion clade</taxon>
        <taxon>NPAAA clade</taxon>
        <taxon>Hologalegina</taxon>
        <taxon>IRL clade</taxon>
        <taxon>Fabeae</taxon>
        <taxon>Lathyrus</taxon>
    </lineage>
</organism>
<feature type="region of interest" description="Disordered" evidence="6">
    <location>
        <begin position="348"/>
        <end position="367"/>
    </location>
</feature>
<feature type="region of interest" description="Disordered" evidence="6">
    <location>
        <begin position="181"/>
        <end position="201"/>
    </location>
</feature>
<feature type="compositionally biased region" description="Basic and acidic residues" evidence="6">
    <location>
        <begin position="358"/>
        <end position="367"/>
    </location>
</feature>
<sequence length="506" mass="59278">PRISILFLVMHGRVEMVATNMLDEGVSKQFEFQPLTMTTTTTSLLHDQFSLQAQSNNLFYPSILSSLPHQSSKQHHNHTTTTFNSSFNFHPLPPSHLIDSEWTNDELLALFKIRSTIDNCFPDHLTWDHVSRKLAEAGFKKSADKCKEKFEDENTSLLKIHNHDDFAIELQSLYQTCCDDEPDEKEKTHHDEENSRDDDNIDIVVTKQFNDKVVMEKSKVDRNRKRKSRRRERFEMLKCFCENVVNKMMAQQEETHNKLIQDMLKRDQEKLAREEEWKKQETERMNMMTQEQAVSNHRQATIIDFLKNHLSTNENNIVNNKTTKARSSSQQSHPQNPSSSETALLVVPSTCSNNNNDNNRKNPVLEDKRRWPRDEVLALINLKCTTSAMNRRMNKKEKNSDNNKGPVWERISEGMSELGYKRSAKRCKEKWENINKYFRKTKDGVVNKKKRRMDSRTCPYFYQLTSLYNQQQQHGKVIAPQNQLTFNSAGQVDDQHQPQVQSYDFS</sequence>
<evidence type="ECO:0000259" key="7">
    <source>
        <dbReference type="PROSITE" id="PS50090"/>
    </source>
</evidence>
<dbReference type="CDD" id="cd12203">
    <property type="entry name" value="GT1"/>
    <property type="match status" value="1"/>
</dbReference>
<dbReference type="InterPro" id="IPR044822">
    <property type="entry name" value="Myb_DNA-bind_4"/>
</dbReference>
<dbReference type="GO" id="GO:0006355">
    <property type="term" value="P:regulation of DNA-templated transcription"/>
    <property type="evidence" value="ECO:0007669"/>
    <property type="project" value="UniProtKB-ARBA"/>
</dbReference>
<dbReference type="PANTHER" id="PTHR21654:SF99">
    <property type="entry name" value="MYB_SANT-LIKE DNA-BINDING DOMAIN PROTEIN"/>
    <property type="match status" value="1"/>
</dbReference>
<dbReference type="SMART" id="SM00717">
    <property type="entry name" value="SANT"/>
    <property type="match status" value="2"/>
</dbReference>
<evidence type="ECO:0000256" key="4">
    <source>
        <dbReference type="ARBA" id="ARBA00023163"/>
    </source>
</evidence>
<feature type="non-terminal residue" evidence="8">
    <location>
        <position position="506"/>
    </location>
</feature>
<reference evidence="8 9" key="1">
    <citation type="journal article" date="2022" name="Nat. Genet.">
        <title>Improved pea reference genome and pan-genome highlight genomic features and evolutionary characteristics.</title>
        <authorList>
            <person name="Yang T."/>
            <person name="Liu R."/>
            <person name="Luo Y."/>
            <person name="Hu S."/>
            <person name="Wang D."/>
            <person name="Wang C."/>
            <person name="Pandey M.K."/>
            <person name="Ge S."/>
            <person name="Xu Q."/>
            <person name="Li N."/>
            <person name="Li G."/>
            <person name="Huang Y."/>
            <person name="Saxena R.K."/>
            <person name="Ji Y."/>
            <person name="Li M."/>
            <person name="Yan X."/>
            <person name="He Y."/>
            <person name="Liu Y."/>
            <person name="Wang X."/>
            <person name="Xiang C."/>
            <person name="Varshney R.K."/>
            <person name="Ding H."/>
            <person name="Gao S."/>
            <person name="Zong X."/>
        </authorList>
    </citation>
    <scope>NUCLEOTIDE SEQUENCE [LARGE SCALE GENOMIC DNA]</scope>
    <source>
        <strain evidence="8 9">cv. Zhongwan 6</strain>
    </source>
</reference>
<dbReference type="PROSITE" id="PS50090">
    <property type="entry name" value="MYB_LIKE"/>
    <property type="match status" value="1"/>
</dbReference>
<evidence type="ECO:0000313" key="8">
    <source>
        <dbReference type="EMBL" id="KAI5424132.1"/>
    </source>
</evidence>
<feature type="region of interest" description="Disordered" evidence="6">
    <location>
        <begin position="322"/>
        <end position="341"/>
    </location>
</feature>
<keyword evidence="4" id="KW-0804">Transcription</keyword>
<keyword evidence="9" id="KW-1185">Reference proteome</keyword>
<dbReference type="EMBL" id="JAMSHJ010000003">
    <property type="protein sequence ID" value="KAI5424132.1"/>
    <property type="molecule type" value="Genomic_DNA"/>
</dbReference>
<dbReference type="Gramene" id="Psat03G0037600-T1">
    <property type="protein sequence ID" value="KAI5424132.1"/>
    <property type="gene ID" value="KIW84_030376"/>
</dbReference>
<feature type="domain" description="Myb-like" evidence="7">
    <location>
        <begin position="368"/>
        <end position="435"/>
    </location>
</feature>
<keyword evidence="2" id="KW-0805">Transcription regulation</keyword>
<keyword evidence="5" id="KW-0539">Nucleus</keyword>
<dbReference type="Proteomes" id="UP001058974">
    <property type="component" value="Chromosome 3"/>
</dbReference>
<dbReference type="Gene3D" id="1.10.10.60">
    <property type="entry name" value="Homeodomain-like"/>
    <property type="match status" value="2"/>
</dbReference>
<dbReference type="InterPro" id="IPR001005">
    <property type="entry name" value="SANT/Myb"/>
</dbReference>
<name>A0A9D5ATU6_PEA</name>
<dbReference type="Pfam" id="PF13837">
    <property type="entry name" value="Myb_DNA-bind_4"/>
    <property type="match status" value="2"/>
</dbReference>
<protein>
    <recommendedName>
        <fullName evidence="7">Myb-like domain-containing protein</fullName>
    </recommendedName>
</protein>
<accession>A0A9D5ATU6</accession>
<evidence type="ECO:0000256" key="1">
    <source>
        <dbReference type="ARBA" id="ARBA00004123"/>
    </source>
</evidence>
<dbReference type="PANTHER" id="PTHR21654">
    <property type="entry name" value="FI21293P1"/>
    <property type="match status" value="1"/>
</dbReference>
<feature type="compositionally biased region" description="Basic and acidic residues" evidence="6">
    <location>
        <begin position="184"/>
        <end position="193"/>
    </location>
</feature>
<comment type="caution">
    <text evidence="8">The sequence shown here is derived from an EMBL/GenBank/DDBJ whole genome shotgun (WGS) entry which is preliminary data.</text>
</comment>
<evidence type="ECO:0000256" key="5">
    <source>
        <dbReference type="ARBA" id="ARBA00023242"/>
    </source>
</evidence>
<evidence type="ECO:0000256" key="2">
    <source>
        <dbReference type="ARBA" id="ARBA00023015"/>
    </source>
</evidence>